<reference evidence="3" key="1">
    <citation type="journal article" date="2014" name="Science">
        <title>Ancient hybridizations among the ancestral genomes of bread wheat.</title>
        <authorList>
            <consortium name="International Wheat Genome Sequencing Consortium,"/>
            <person name="Marcussen T."/>
            <person name="Sandve S.R."/>
            <person name="Heier L."/>
            <person name="Spannagl M."/>
            <person name="Pfeifer M."/>
            <person name="Jakobsen K.S."/>
            <person name="Wulff B.B."/>
            <person name="Steuernagel B."/>
            <person name="Mayer K.F."/>
            <person name="Olsen O.A."/>
        </authorList>
    </citation>
    <scope>NUCLEOTIDE SEQUENCE [LARGE SCALE GENOMIC DNA]</scope>
    <source>
        <strain evidence="3">cv. AL8/78</strain>
    </source>
</reference>
<evidence type="ECO:0000313" key="2">
    <source>
        <dbReference type="EnsemblPlants" id="AET5Gv21003500.5"/>
    </source>
</evidence>
<feature type="compositionally biased region" description="Basic and acidic residues" evidence="1">
    <location>
        <begin position="1"/>
        <end position="10"/>
    </location>
</feature>
<dbReference type="AlphaFoldDB" id="A0A453M1R9"/>
<reference evidence="3" key="2">
    <citation type="journal article" date="2017" name="Nat. Plants">
        <title>The Aegilops tauschii genome reveals multiple impacts of transposons.</title>
        <authorList>
            <person name="Zhao G."/>
            <person name="Zou C."/>
            <person name="Li K."/>
            <person name="Wang K."/>
            <person name="Li T."/>
            <person name="Gao L."/>
            <person name="Zhang X."/>
            <person name="Wang H."/>
            <person name="Yang Z."/>
            <person name="Liu X."/>
            <person name="Jiang W."/>
            <person name="Mao L."/>
            <person name="Kong X."/>
            <person name="Jiao Y."/>
            <person name="Jia J."/>
        </authorList>
    </citation>
    <scope>NUCLEOTIDE SEQUENCE [LARGE SCALE GENOMIC DNA]</scope>
    <source>
        <strain evidence="3">cv. AL8/78</strain>
    </source>
</reference>
<feature type="compositionally biased region" description="Polar residues" evidence="1">
    <location>
        <begin position="18"/>
        <end position="37"/>
    </location>
</feature>
<dbReference type="Proteomes" id="UP000015105">
    <property type="component" value="Chromosome 5D"/>
</dbReference>
<reference evidence="2" key="5">
    <citation type="journal article" date="2021" name="G3 (Bethesda)">
        <title>Aegilops tauschii genome assembly Aet v5.0 features greater sequence contiguity and improved annotation.</title>
        <authorList>
            <person name="Wang L."/>
            <person name="Zhu T."/>
            <person name="Rodriguez J.C."/>
            <person name="Deal K.R."/>
            <person name="Dubcovsky J."/>
            <person name="McGuire P.E."/>
            <person name="Lux T."/>
            <person name="Spannagl M."/>
            <person name="Mayer K.F.X."/>
            <person name="Baldrich P."/>
            <person name="Meyers B.C."/>
            <person name="Huo N."/>
            <person name="Gu Y.Q."/>
            <person name="Zhou H."/>
            <person name="Devos K.M."/>
            <person name="Bennetzen J.L."/>
            <person name="Unver T."/>
            <person name="Budak H."/>
            <person name="Gulick P.J."/>
            <person name="Galiba G."/>
            <person name="Kalapos B."/>
            <person name="Nelson D.R."/>
            <person name="Li P."/>
            <person name="You F.M."/>
            <person name="Luo M.C."/>
            <person name="Dvorak J."/>
        </authorList>
    </citation>
    <scope>NUCLEOTIDE SEQUENCE [LARGE SCALE GENOMIC DNA]</scope>
    <source>
        <strain evidence="2">cv. AL8/78</strain>
    </source>
</reference>
<reference evidence="2" key="4">
    <citation type="submission" date="2019-03" db="UniProtKB">
        <authorList>
            <consortium name="EnsemblPlants"/>
        </authorList>
    </citation>
    <scope>IDENTIFICATION</scope>
</reference>
<feature type="region of interest" description="Disordered" evidence="1">
    <location>
        <begin position="1"/>
        <end position="38"/>
    </location>
</feature>
<evidence type="ECO:0000256" key="1">
    <source>
        <dbReference type="SAM" id="MobiDB-lite"/>
    </source>
</evidence>
<sequence length="63" mass="6361">VEMIGAHHGELIGAPFSVSGSDAGSGSKATPTPQYSLGNVDRAGRRSLAFVVAVVAIALIRTP</sequence>
<reference evidence="2" key="3">
    <citation type="journal article" date="2017" name="Nature">
        <title>Genome sequence of the progenitor of the wheat D genome Aegilops tauschii.</title>
        <authorList>
            <person name="Luo M.C."/>
            <person name="Gu Y.Q."/>
            <person name="Puiu D."/>
            <person name="Wang H."/>
            <person name="Twardziok S.O."/>
            <person name="Deal K.R."/>
            <person name="Huo N."/>
            <person name="Zhu T."/>
            <person name="Wang L."/>
            <person name="Wang Y."/>
            <person name="McGuire P.E."/>
            <person name="Liu S."/>
            <person name="Long H."/>
            <person name="Ramasamy R.K."/>
            <person name="Rodriguez J.C."/>
            <person name="Van S.L."/>
            <person name="Yuan L."/>
            <person name="Wang Z."/>
            <person name="Xia Z."/>
            <person name="Xiao L."/>
            <person name="Anderson O.D."/>
            <person name="Ouyang S."/>
            <person name="Liang Y."/>
            <person name="Zimin A.V."/>
            <person name="Pertea G."/>
            <person name="Qi P."/>
            <person name="Bennetzen J.L."/>
            <person name="Dai X."/>
            <person name="Dawson M.W."/>
            <person name="Muller H.G."/>
            <person name="Kugler K."/>
            <person name="Rivarola-Duarte L."/>
            <person name="Spannagl M."/>
            <person name="Mayer K.F.X."/>
            <person name="Lu F.H."/>
            <person name="Bevan M.W."/>
            <person name="Leroy P."/>
            <person name="Li P."/>
            <person name="You F.M."/>
            <person name="Sun Q."/>
            <person name="Liu Z."/>
            <person name="Lyons E."/>
            <person name="Wicker T."/>
            <person name="Salzberg S.L."/>
            <person name="Devos K.M."/>
            <person name="Dvorak J."/>
        </authorList>
    </citation>
    <scope>NUCLEOTIDE SEQUENCE [LARGE SCALE GENOMIC DNA]</scope>
    <source>
        <strain evidence="2">cv. AL8/78</strain>
    </source>
</reference>
<dbReference type="EnsemblPlants" id="AET5Gv21003500.5">
    <property type="protein sequence ID" value="AET5Gv21003500.5"/>
    <property type="gene ID" value="AET5Gv21003500"/>
</dbReference>
<proteinExistence type="predicted"/>
<name>A0A453M1R9_AEGTS</name>
<protein>
    <submittedName>
        <fullName evidence="2">Uncharacterized protein</fullName>
    </submittedName>
</protein>
<dbReference type="Gramene" id="AET5Gv21003500.5">
    <property type="protein sequence ID" value="AET5Gv21003500.5"/>
    <property type="gene ID" value="AET5Gv21003500"/>
</dbReference>
<keyword evidence="3" id="KW-1185">Reference proteome</keyword>
<organism evidence="2 3">
    <name type="scientific">Aegilops tauschii subsp. strangulata</name>
    <name type="common">Goatgrass</name>
    <dbReference type="NCBI Taxonomy" id="200361"/>
    <lineage>
        <taxon>Eukaryota</taxon>
        <taxon>Viridiplantae</taxon>
        <taxon>Streptophyta</taxon>
        <taxon>Embryophyta</taxon>
        <taxon>Tracheophyta</taxon>
        <taxon>Spermatophyta</taxon>
        <taxon>Magnoliopsida</taxon>
        <taxon>Liliopsida</taxon>
        <taxon>Poales</taxon>
        <taxon>Poaceae</taxon>
        <taxon>BOP clade</taxon>
        <taxon>Pooideae</taxon>
        <taxon>Triticodae</taxon>
        <taxon>Triticeae</taxon>
        <taxon>Triticinae</taxon>
        <taxon>Aegilops</taxon>
    </lineage>
</organism>
<evidence type="ECO:0000313" key="3">
    <source>
        <dbReference type="Proteomes" id="UP000015105"/>
    </source>
</evidence>
<accession>A0A453M1R9</accession>